<feature type="compositionally biased region" description="Low complexity" evidence="1">
    <location>
        <begin position="289"/>
        <end position="300"/>
    </location>
</feature>
<evidence type="ECO:0000313" key="3">
    <source>
        <dbReference type="Proteomes" id="UP001362999"/>
    </source>
</evidence>
<comment type="caution">
    <text evidence="2">The sequence shown here is derived from an EMBL/GenBank/DDBJ whole genome shotgun (WGS) entry which is preliminary data.</text>
</comment>
<name>A0AAV9ZKU5_9AGAR</name>
<accession>A0AAV9ZKU5</accession>
<evidence type="ECO:0000256" key="1">
    <source>
        <dbReference type="SAM" id="MobiDB-lite"/>
    </source>
</evidence>
<evidence type="ECO:0000313" key="2">
    <source>
        <dbReference type="EMBL" id="KAK6984789.1"/>
    </source>
</evidence>
<gene>
    <name evidence="2" type="ORF">R3P38DRAFT_3231144</name>
</gene>
<feature type="compositionally biased region" description="Low complexity" evidence="1">
    <location>
        <begin position="76"/>
        <end position="90"/>
    </location>
</feature>
<keyword evidence="3" id="KW-1185">Reference proteome</keyword>
<feature type="compositionally biased region" description="Basic and acidic residues" evidence="1">
    <location>
        <begin position="7"/>
        <end position="26"/>
    </location>
</feature>
<feature type="compositionally biased region" description="Low complexity" evidence="1">
    <location>
        <begin position="155"/>
        <end position="166"/>
    </location>
</feature>
<feature type="region of interest" description="Disordered" evidence="1">
    <location>
        <begin position="1"/>
        <end position="26"/>
    </location>
</feature>
<dbReference type="AlphaFoldDB" id="A0AAV9ZKU5"/>
<dbReference type="EMBL" id="JAWWNJ010000134">
    <property type="protein sequence ID" value="KAK6984789.1"/>
    <property type="molecule type" value="Genomic_DNA"/>
</dbReference>
<feature type="compositionally biased region" description="Polar residues" evidence="1">
    <location>
        <begin position="214"/>
        <end position="225"/>
    </location>
</feature>
<feature type="region of interest" description="Disordered" evidence="1">
    <location>
        <begin position="129"/>
        <end position="225"/>
    </location>
</feature>
<protein>
    <submittedName>
        <fullName evidence="2">Uncharacterized protein</fullName>
    </submittedName>
</protein>
<dbReference type="Proteomes" id="UP001362999">
    <property type="component" value="Unassembled WGS sequence"/>
</dbReference>
<feature type="compositionally biased region" description="Low complexity" evidence="1">
    <location>
        <begin position="259"/>
        <end position="272"/>
    </location>
</feature>
<proteinExistence type="predicted"/>
<feature type="region of interest" description="Disordered" evidence="1">
    <location>
        <begin position="247"/>
        <end position="341"/>
    </location>
</feature>
<reference evidence="2 3" key="1">
    <citation type="journal article" date="2024" name="J Genomics">
        <title>Draft genome sequencing and assembly of Favolaschia claudopus CIRM-BRFM 2984 isolated from oak limbs.</title>
        <authorList>
            <person name="Navarro D."/>
            <person name="Drula E."/>
            <person name="Chaduli D."/>
            <person name="Cazenave R."/>
            <person name="Ahrendt S."/>
            <person name="Wang J."/>
            <person name="Lipzen A."/>
            <person name="Daum C."/>
            <person name="Barry K."/>
            <person name="Grigoriev I.V."/>
            <person name="Favel A."/>
            <person name="Rosso M.N."/>
            <person name="Martin F."/>
        </authorList>
    </citation>
    <scope>NUCLEOTIDE SEQUENCE [LARGE SCALE GENOMIC DNA]</scope>
    <source>
        <strain evidence="2 3">CIRM-BRFM 2984</strain>
    </source>
</reference>
<organism evidence="2 3">
    <name type="scientific">Favolaschia claudopus</name>
    <dbReference type="NCBI Taxonomy" id="2862362"/>
    <lineage>
        <taxon>Eukaryota</taxon>
        <taxon>Fungi</taxon>
        <taxon>Dikarya</taxon>
        <taxon>Basidiomycota</taxon>
        <taxon>Agaricomycotina</taxon>
        <taxon>Agaricomycetes</taxon>
        <taxon>Agaricomycetidae</taxon>
        <taxon>Agaricales</taxon>
        <taxon>Marasmiineae</taxon>
        <taxon>Mycenaceae</taxon>
        <taxon>Favolaschia</taxon>
    </lineage>
</organism>
<feature type="region of interest" description="Disordered" evidence="1">
    <location>
        <begin position="67"/>
        <end position="90"/>
    </location>
</feature>
<feature type="compositionally biased region" description="Polar residues" evidence="1">
    <location>
        <begin position="302"/>
        <end position="311"/>
    </location>
</feature>
<sequence length="406" mass="44333">MSTRTGQEQRKPRRNPQEMKKNDHRRITCDECLAALDSARMRTEGFAIGAKSYACREARQFAYYQESRPHAPPTQHNSSNTSTHRSTAASISAATNSPFAVPQYNSSFTAAHLSTLPFAAASYALPTTTYAPGPPARSTRRAYESHLSVQANQPSSSSNTSTWRSRAMSSSVPRVAASMTPNFGRSELSHPQARRRSISMQRPEYPSPGRSIHRSLSTNHPPSMSNSMYVPPFGTYSLHVLAHDNPSVQSVRHGRRRSSSVVQSSLLHPVPSTHAPSSSAMHPARRRSSSVSAQSSVPRPMSSATVPQAASSLGAMLTRRGRSSSLSRELPDTRPNLTTPHVIATPRRHNHTEYDFSSVTPLPFSPFVAPAPSPSSSPRYHPRALPAPMRVQQSYEFPSGTKPGVC</sequence>